<gene>
    <name evidence="2" type="ORF">SAMN04515668_4577</name>
</gene>
<evidence type="ECO:0000259" key="1">
    <source>
        <dbReference type="PROSITE" id="PS50925"/>
    </source>
</evidence>
<sequence>MTDPESLSAAQRRRLVAMAVALTAGTRLAPAAYERRLLADFEAGELTFAQLEDLLDRRVHQVLYHSRFAAPWGEADLVALLEWSRAHNAARGITGLLLCSDGCFVQVLEGAEAAVSDLYARIQRAPRHRDVVTVRQGLGPRRFAGWDMGFGYVQSPEMQHALAALDAPGPRLAPGVSDPQLRALLDAFE</sequence>
<dbReference type="STRING" id="1227077.SAMN04515668_4577"/>
<name>A0A1I6BHI9_HYMAR</name>
<organism evidence="2 3">
    <name type="scientific">Hymenobacter arizonensis</name>
    <name type="common">Siccationidurans arizonensis</name>
    <dbReference type="NCBI Taxonomy" id="1227077"/>
    <lineage>
        <taxon>Bacteria</taxon>
        <taxon>Pseudomonadati</taxon>
        <taxon>Bacteroidota</taxon>
        <taxon>Cytophagia</taxon>
        <taxon>Cytophagales</taxon>
        <taxon>Hymenobacteraceae</taxon>
        <taxon>Hymenobacter</taxon>
    </lineage>
</organism>
<dbReference type="GO" id="GO:0071949">
    <property type="term" value="F:FAD binding"/>
    <property type="evidence" value="ECO:0007669"/>
    <property type="project" value="InterPro"/>
</dbReference>
<evidence type="ECO:0000313" key="3">
    <source>
        <dbReference type="Proteomes" id="UP000199029"/>
    </source>
</evidence>
<protein>
    <submittedName>
        <fullName evidence="2">Sensors of blue-light using FAD</fullName>
    </submittedName>
</protein>
<dbReference type="PROSITE" id="PS50925">
    <property type="entry name" value="BLUF"/>
    <property type="match status" value="1"/>
</dbReference>
<dbReference type="GO" id="GO:0009882">
    <property type="term" value="F:blue light photoreceptor activity"/>
    <property type="evidence" value="ECO:0007669"/>
    <property type="project" value="InterPro"/>
</dbReference>
<feature type="domain" description="BLUF" evidence="1">
    <location>
        <begin position="59"/>
        <end position="149"/>
    </location>
</feature>
<accession>A0A1I6BHI9</accession>
<dbReference type="EMBL" id="FOXS01000008">
    <property type="protein sequence ID" value="SFQ80408.1"/>
    <property type="molecule type" value="Genomic_DNA"/>
</dbReference>
<dbReference type="InterPro" id="IPR036046">
    <property type="entry name" value="Acylphosphatase-like_dom_sf"/>
</dbReference>
<keyword evidence="3" id="KW-1185">Reference proteome</keyword>
<dbReference type="Gene3D" id="3.30.70.100">
    <property type="match status" value="1"/>
</dbReference>
<dbReference type="SMART" id="SM01034">
    <property type="entry name" value="BLUF"/>
    <property type="match status" value="1"/>
</dbReference>
<dbReference type="AlphaFoldDB" id="A0A1I6BHI9"/>
<dbReference type="InterPro" id="IPR007024">
    <property type="entry name" value="BLUF_domain"/>
</dbReference>
<dbReference type="SUPFAM" id="SSF54975">
    <property type="entry name" value="Acylphosphatase/BLUF domain-like"/>
    <property type="match status" value="1"/>
</dbReference>
<dbReference type="Proteomes" id="UP000199029">
    <property type="component" value="Unassembled WGS sequence"/>
</dbReference>
<dbReference type="Pfam" id="PF04940">
    <property type="entry name" value="BLUF"/>
    <property type="match status" value="1"/>
</dbReference>
<proteinExistence type="predicted"/>
<evidence type="ECO:0000313" key="2">
    <source>
        <dbReference type="EMBL" id="SFQ80408.1"/>
    </source>
</evidence>
<reference evidence="3" key="1">
    <citation type="submission" date="2016-10" db="EMBL/GenBank/DDBJ databases">
        <authorList>
            <person name="Varghese N."/>
            <person name="Submissions S."/>
        </authorList>
    </citation>
    <scope>NUCLEOTIDE SEQUENCE [LARGE SCALE GENOMIC DNA]</scope>
    <source>
        <strain evidence="3">OR362-8,ATCC BAA-1266,JCM 13504</strain>
    </source>
</reference>